<keyword evidence="2" id="KW-0540">Nuclease</keyword>
<keyword evidence="2" id="KW-0255">Endonuclease</keyword>
<reference evidence="2 3" key="1">
    <citation type="submission" date="2020-08" db="EMBL/GenBank/DDBJ databases">
        <title>A novel species.</title>
        <authorList>
            <person name="Gao J."/>
        </authorList>
    </citation>
    <scope>NUCLEOTIDE SEQUENCE [LARGE SCALE GENOMIC DNA]</scope>
    <source>
        <strain evidence="2 3">CRXT-G-22</strain>
    </source>
</reference>
<dbReference type="InterPro" id="IPR008538">
    <property type="entry name" value="Uma2"/>
</dbReference>
<evidence type="ECO:0000259" key="1">
    <source>
        <dbReference type="Pfam" id="PF05685"/>
    </source>
</evidence>
<feature type="domain" description="Putative restriction endonuclease" evidence="1">
    <location>
        <begin position="14"/>
        <end position="150"/>
    </location>
</feature>
<dbReference type="KEGG" id="sroi:IAG44_01250"/>
<sequence>MSVMNDLIERGAVPEGYKVEIFDGRVIMTPQSPEQDWTVSDVKDAVKSAGIARERVFGDVLITFPGENDAAPDLTVIGLDADRRKNSYSCLDVLAVVEVASEPDDEKDYVRNVRKYGRYGIDVYLLADPFKKAVTLMTEPHSNGYGRAVEIPYGHPVSFTLATGERVTIDTSTFPARDVHQN</sequence>
<dbReference type="PANTHER" id="PTHR35400:SF3">
    <property type="entry name" value="SLL1072 PROTEIN"/>
    <property type="match status" value="1"/>
</dbReference>
<dbReference type="GO" id="GO:0004519">
    <property type="term" value="F:endonuclease activity"/>
    <property type="evidence" value="ECO:0007669"/>
    <property type="project" value="UniProtKB-KW"/>
</dbReference>
<dbReference type="PANTHER" id="PTHR35400">
    <property type="entry name" value="SLR1083 PROTEIN"/>
    <property type="match status" value="1"/>
</dbReference>
<dbReference type="CDD" id="cd06260">
    <property type="entry name" value="DUF820-like"/>
    <property type="match status" value="1"/>
</dbReference>
<dbReference type="Pfam" id="PF05685">
    <property type="entry name" value="Uma2"/>
    <property type="match status" value="1"/>
</dbReference>
<evidence type="ECO:0000313" key="3">
    <source>
        <dbReference type="Proteomes" id="UP000516052"/>
    </source>
</evidence>
<gene>
    <name evidence="2" type="ORF">IAG44_01250</name>
</gene>
<accession>A0A7H0I611</accession>
<dbReference type="EMBL" id="CP060828">
    <property type="protein sequence ID" value="QNP68227.1"/>
    <property type="molecule type" value="Genomic_DNA"/>
</dbReference>
<dbReference type="Proteomes" id="UP000516052">
    <property type="component" value="Chromosome"/>
</dbReference>
<organism evidence="2 3">
    <name type="scientific">Streptomyces roseirectus</name>
    <dbReference type="NCBI Taxonomy" id="2768066"/>
    <lineage>
        <taxon>Bacteria</taxon>
        <taxon>Bacillati</taxon>
        <taxon>Actinomycetota</taxon>
        <taxon>Actinomycetes</taxon>
        <taxon>Kitasatosporales</taxon>
        <taxon>Streptomycetaceae</taxon>
        <taxon>Streptomyces</taxon>
    </lineage>
</organism>
<dbReference type="SUPFAM" id="SSF52980">
    <property type="entry name" value="Restriction endonuclease-like"/>
    <property type="match status" value="1"/>
</dbReference>
<dbReference type="AlphaFoldDB" id="A0A7H0I611"/>
<dbReference type="Gene3D" id="3.90.1570.10">
    <property type="entry name" value="tt1808, chain A"/>
    <property type="match status" value="1"/>
</dbReference>
<dbReference type="InterPro" id="IPR011335">
    <property type="entry name" value="Restrct_endonuc-II-like"/>
</dbReference>
<keyword evidence="2" id="KW-0378">Hydrolase</keyword>
<keyword evidence="3" id="KW-1185">Reference proteome</keyword>
<name>A0A7H0I611_9ACTN</name>
<evidence type="ECO:0000313" key="2">
    <source>
        <dbReference type="EMBL" id="QNP68227.1"/>
    </source>
</evidence>
<protein>
    <submittedName>
        <fullName evidence="2">Uma2 family endonuclease</fullName>
    </submittedName>
</protein>
<proteinExistence type="predicted"/>
<dbReference type="InterPro" id="IPR012296">
    <property type="entry name" value="Nuclease_put_TT1808"/>
</dbReference>